<comment type="caution">
    <text evidence="5">The sequence shown here is derived from an EMBL/GenBank/DDBJ whole genome shotgun (WGS) entry which is preliminary data.</text>
</comment>
<keyword evidence="4" id="KW-0670">Pyruvate</keyword>
<dbReference type="GO" id="GO:0008654">
    <property type="term" value="P:phospholipid biosynthetic process"/>
    <property type="evidence" value="ECO:0007669"/>
    <property type="project" value="InterPro"/>
</dbReference>
<dbReference type="AlphaFoldDB" id="M2NCK8"/>
<evidence type="ECO:0000313" key="6">
    <source>
        <dbReference type="Proteomes" id="UP000011758"/>
    </source>
</evidence>
<sequence length="285" mass="33110">MAIYLRDGSLFEYNENQDRLLEKLYSHKLGRSFVQCLIHPFVSYIGGLYMNSALSAKRIKSFIQSNDIDMSQYLKEDYASFNEFFIRKIKDGEREINQASNVLIAPCDSKLSCFKIDQNVRLKIKNTVYSLEDLLMSPTLASRYQNGYALIFRLTVDDYHRYHFFDDGTSEKEVHIPGYFHTVNPIANDYYPIYKTNSRTYTLLHTKHFDDVIMMEVGALMVGKITNHHKKEFSRGEEKGYFEFGGSTVVLFIKDIVDIDQDIINNSAEYNETKVLLGERIGILK</sequence>
<dbReference type="eggNOG" id="COG0688">
    <property type="taxonomic scope" value="Bacteria"/>
</dbReference>
<evidence type="ECO:0000256" key="2">
    <source>
        <dbReference type="ARBA" id="ARBA00023145"/>
    </source>
</evidence>
<proteinExistence type="predicted"/>
<evidence type="ECO:0000256" key="4">
    <source>
        <dbReference type="ARBA" id="ARBA00023317"/>
    </source>
</evidence>
<evidence type="ECO:0000256" key="3">
    <source>
        <dbReference type="ARBA" id="ARBA00023239"/>
    </source>
</evidence>
<name>M2NCK8_9FIRM</name>
<protein>
    <submittedName>
        <fullName evidence="5">Phosphatidylserine decarboxylase</fullName>
    </submittedName>
</protein>
<gene>
    <name evidence="5" type="ORF">HMPREF9943_01855</name>
</gene>
<evidence type="ECO:0000313" key="5">
    <source>
        <dbReference type="EMBL" id="EMD15908.1"/>
    </source>
</evidence>
<evidence type="ECO:0000256" key="1">
    <source>
        <dbReference type="ARBA" id="ARBA00022793"/>
    </source>
</evidence>
<dbReference type="PANTHER" id="PTHR10067:SF17">
    <property type="entry name" value="PHOSPHATIDYLSERINE DECARBOXYLASE PROENZYME 2"/>
    <property type="match status" value="1"/>
</dbReference>
<dbReference type="BioCyc" id="ECAT999415-HMP:GTTI-1920-MONOMER"/>
<dbReference type="Pfam" id="PF02666">
    <property type="entry name" value="PS_Dcarbxylase"/>
    <property type="match status" value="1"/>
</dbReference>
<keyword evidence="2" id="KW-0865">Zymogen</keyword>
<dbReference type="Proteomes" id="UP000011758">
    <property type="component" value="Unassembled WGS sequence"/>
</dbReference>
<dbReference type="RefSeq" id="WP_004804407.1">
    <property type="nucleotide sequence ID" value="NZ_KB446651.1"/>
</dbReference>
<keyword evidence="1" id="KW-0210">Decarboxylase</keyword>
<dbReference type="PANTHER" id="PTHR10067">
    <property type="entry name" value="PHOSPHATIDYLSERINE DECARBOXYLASE"/>
    <property type="match status" value="1"/>
</dbReference>
<dbReference type="PATRIC" id="fig|999415.3.peg.1881"/>
<accession>M2NCK8</accession>
<keyword evidence="6" id="KW-1185">Reference proteome</keyword>
<keyword evidence="3" id="KW-0456">Lyase</keyword>
<dbReference type="GO" id="GO:0004609">
    <property type="term" value="F:phosphatidylserine decarboxylase activity"/>
    <property type="evidence" value="ECO:0007669"/>
    <property type="project" value="InterPro"/>
</dbReference>
<dbReference type="STRING" id="999415.HMPREF9943_01855"/>
<reference evidence="5 6" key="1">
    <citation type="submission" date="2013-02" db="EMBL/GenBank/DDBJ databases">
        <title>The Genome Sequence of Lactobacillus catenaformis F0143.</title>
        <authorList>
            <consortium name="The Broad Institute Genome Sequencing Platform"/>
            <person name="Earl A."/>
            <person name="Ward D."/>
            <person name="Feldgarden M."/>
            <person name="Gevers D."/>
            <person name="Izard J."/>
            <person name="Blanton J.M."/>
            <person name="Mathney J."/>
            <person name="Dewhirst F.E."/>
            <person name="Young S.K."/>
            <person name="Zeng Q."/>
            <person name="Gargeya S."/>
            <person name="Fitzgerald M."/>
            <person name="Haas B."/>
            <person name="Abouelleil A."/>
            <person name="Alvarado L."/>
            <person name="Arachchi H.M."/>
            <person name="Berlin A."/>
            <person name="Chapman S.B."/>
            <person name="Gearin G."/>
            <person name="Goldberg J."/>
            <person name="Griggs A."/>
            <person name="Gujja S."/>
            <person name="Hansen M."/>
            <person name="Heiman D."/>
            <person name="Howarth C."/>
            <person name="Larimer J."/>
            <person name="Lui A."/>
            <person name="MacDonald P.J.P."/>
            <person name="McCowen C."/>
            <person name="Montmayeur A."/>
            <person name="Murphy C."/>
            <person name="Neiman D."/>
            <person name="Pearson M."/>
            <person name="Priest M."/>
            <person name="Roberts A."/>
            <person name="Saif S."/>
            <person name="Shea T."/>
            <person name="Sisk P."/>
            <person name="Stolte C."/>
            <person name="Sykes S."/>
            <person name="Wortman J."/>
            <person name="Nusbaum C."/>
            <person name="Birren B."/>
        </authorList>
    </citation>
    <scope>NUCLEOTIDE SEQUENCE [LARGE SCALE GENOMIC DNA]</scope>
    <source>
        <strain evidence="5 6">OT 569</strain>
    </source>
</reference>
<dbReference type="EMBL" id="AGEJ01000028">
    <property type="protein sequence ID" value="EMD15908.1"/>
    <property type="molecule type" value="Genomic_DNA"/>
</dbReference>
<organism evidence="5 6">
    <name type="scientific">Eggerthia catenaformis OT 569 = DSM 20559</name>
    <dbReference type="NCBI Taxonomy" id="999415"/>
    <lineage>
        <taxon>Bacteria</taxon>
        <taxon>Bacillati</taxon>
        <taxon>Bacillota</taxon>
        <taxon>Erysipelotrichia</taxon>
        <taxon>Erysipelotrichales</taxon>
        <taxon>Coprobacillaceae</taxon>
        <taxon>Eggerthia</taxon>
    </lineage>
</organism>
<dbReference type="InterPro" id="IPR003817">
    <property type="entry name" value="PS_Dcarbxylase"/>
</dbReference>
<dbReference type="OrthoDB" id="9802030at2"/>